<name>A0A382BHM5_9ZZZZ</name>
<dbReference type="AlphaFoldDB" id="A0A382BHM5"/>
<dbReference type="InterPro" id="IPR050418">
    <property type="entry name" value="D-iso_2-hydroxyacid_DH_PdxB"/>
</dbReference>
<feature type="non-terminal residue" evidence="5">
    <location>
        <position position="144"/>
    </location>
</feature>
<evidence type="ECO:0000256" key="3">
    <source>
        <dbReference type="ARBA" id="ARBA00023027"/>
    </source>
</evidence>
<evidence type="ECO:0000259" key="4">
    <source>
        <dbReference type="Pfam" id="PF00389"/>
    </source>
</evidence>
<accession>A0A382BHM5</accession>
<organism evidence="5">
    <name type="scientific">marine metagenome</name>
    <dbReference type="NCBI Taxonomy" id="408172"/>
    <lineage>
        <taxon>unclassified sequences</taxon>
        <taxon>metagenomes</taxon>
        <taxon>ecological metagenomes</taxon>
    </lineage>
</organism>
<dbReference type="EMBL" id="UINC01029643">
    <property type="protein sequence ID" value="SVB12703.1"/>
    <property type="molecule type" value="Genomic_DNA"/>
</dbReference>
<evidence type="ECO:0000256" key="1">
    <source>
        <dbReference type="ARBA" id="ARBA00005854"/>
    </source>
</evidence>
<evidence type="ECO:0000256" key="2">
    <source>
        <dbReference type="ARBA" id="ARBA00023002"/>
    </source>
</evidence>
<keyword evidence="3" id="KW-0520">NAD</keyword>
<feature type="domain" description="D-isomer specific 2-hydroxyacid dehydrogenase catalytic" evidence="4">
    <location>
        <begin position="19"/>
        <end position="109"/>
    </location>
</feature>
<dbReference type="GO" id="GO:0051287">
    <property type="term" value="F:NAD binding"/>
    <property type="evidence" value="ECO:0007669"/>
    <property type="project" value="InterPro"/>
</dbReference>
<dbReference type="PANTHER" id="PTHR43761:SF1">
    <property type="entry name" value="D-ISOMER SPECIFIC 2-HYDROXYACID DEHYDROGENASE CATALYTIC DOMAIN-CONTAINING PROTEIN-RELATED"/>
    <property type="match status" value="1"/>
</dbReference>
<dbReference type="InterPro" id="IPR006139">
    <property type="entry name" value="D-isomer_2_OHA_DH_cat_dom"/>
</dbReference>
<dbReference type="SUPFAM" id="SSF52283">
    <property type="entry name" value="Formate/glycerate dehydrogenase catalytic domain-like"/>
    <property type="match status" value="1"/>
</dbReference>
<dbReference type="Pfam" id="PF00389">
    <property type="entry name" value="2-Hacid_dh"/>
    <property type="match status" value="1"/>
</dbReference>
<proteinExistence type="inferred from homology"/>
<dbReference type="Gene3D" id="3.40.50.720">
    <property type="entry name" value="NAD(P)-binding Rossmann-like Domain"/>
    <property type="match status" value="1"/>
</dbReference>
<protein>
    <recommendedName>
        <fullName evidence="4">D-isomer specific 2-hydroxyacid dehydrogenase catalytic domain-containing protein</fullName>
    </recommendedName>
</protein>
<keyword evidence="2" id="KW-0560">Oxidoreductase</keyword>
<dbReference type="GO" id="GO:0016616">
    <property type="term" value="F:oxidoreductase activity, acting on the CH-OH group of donors, NAD or NADP as acceptor"/>
    <property type="evidence" value="ECO:0007669"/>
    <property type="project" value="InterPro"/>
</dbReference>
<dbReference type="PANTHER" id="PTHR43761">
    <property type="entry name" value="D-ISOMER SPECIFIC 2-HYDROXYACID DEHYDROGENASE FAMILY PROTEIN (AFU_ORTHOLOGUE AFUA_1G13630)"/>
    <property type="match status" value="1"/>
</dbReference>
<reference evidence="5" key="1">
    <citation type="submission" date="2018-05" db="EMBL/GenBank/DDBJ databases">
        <authorList>
            <person name="Lanie J.A."/>
            <person name="Ng W.-L."/>
            <person name="Kazmierczak K.M."/>
            <person name="Andrzejewski T.M."/>
            <person name="Davidsen T.M."/>
            <person name="Wayne K.J."/>
            <person name="Tettelin H."/>
            <person name="Glass J.I."/>
            <person name="Rusch D."/>
            <person name="Podicherti R."/>
            <person name="Tsui H.-C.T."/>
            <person name="Winkler M.E."/>
        </authorList>
    </citation>
    <scope>NUCLEOTIDE SEQUENCE</scope>
</reference>
<sequence length="144" mass="15571">MSKLRVAYISAGEPDNDFVKQQLEGVDHEFDAYVCKSDGETIEAVKGADVIINQGVEMSRSVIEEIDGAQAVVSFGHGFNHIDHEAATDQSLMIVNTAGFCTEEVSNHAIMLLLSCAKKLTILNDLTKSGKWGPDTRAALMPMA</sequence>
<evidence type="ECO:0000313" key="5">
    <source>
        <dbReference type="EMBL" id="SVB12703.1"/>
    </source>
</evidence>
<gene>
    <name evidence="5" type="ORF">METZ01_LOCUS165557</name>
</gene>
<comment type="similarity">
    <text evidence="1">Belongs to the D-isomer specific 2-hydroxyacid dehydrogenase family.</text>
</comment>